<reference evidence="2" key="1">
    <citation type="submission" date="2012-06" db="EMBL/GenBank/DDBJ databases">
        <title>Complete sequence of chromosome of Desulfomonile tiedjei DSM 6799.</title>
        <authorList>
            <person name="Lucas S."/>
            <person name="Copeland A."/>
            <person name="Lapidus A."/>
            <person name="Glavina del Rio T."/>
            <person name="Dalin E."/>
            <person name="Tice H."/>
            <person name="Bruce D."/>
            <person name="Goodwin L."/>
            <person name="Pitluck S."/>
            <person name="Peters L."/>
            <person name="Ovchinnikova G."/>
            <person name="Zeytun A."/>
            <person name="Lu M."/>
            <person name="Kyrpides N."/>
            <person name="Mavromatis K."/>
            <person name="Ivanova N."/>
            <person name="Brettin T."/>
            <person name="Detter J.C."/>
            <person name="Han C."/>
            <person name="Larimer F."/>
            <person name="Land M."/>
            <person name="Hauser L."/>
            <person name="Markowitz V."/>
            <person name="Cheng J.-F."/>
            <person name="Hugenholtz P."/>
            <person name="Woyke T."/>
            <person name="Wu D."/>
            <person name="Spring S."/>
            <person name="Schroeder M."/>
            <person name="Brambilla E."/>
            <person name="Klenk H.-P."/>
            <person name="Eisen J.A."/>
        </authorList>
    </citation>
    <scope>NUCLEOTIDE SEQUENCE [LARGE SCALE GENOMIC DNA]</scope>
    <source>
        <strain evidence="2">ATCC 49306 / DSM 6799 / DCB-1</strain>
    </source>
</reference>
<dbReference type="HOGENOM" id="CLU_2023028_0_0_7"/>
<organism evidence="1 2">
    <name type="scientific">Desulfomonile tiedjei (strain ATCC 49306 / DSM 6799 / DCB-1)</name>
    <dbReference type="NCBI Taxonomy" id="706587"/>
    <lineage>
        <taxon>Bacteria</taxon>
        <taxon>Pseudomonadati</taxon>
        <taxon>Thermodesulfobacteriota</taxon>
        <taxon>Desulfomonilia</taxon>
        <taxon>Desulfomonilales</taxon>
        <taxon>Desulfomonilaceae</taxon>
        <taxon>Desulfomonile</taxon>
    </lineage>
</organism>
<dbReference type="KEGG" id="dti:Desti_5184"/>
<dbReference type="Proteomes" id="UP000006055">
    <property type="component" value="Chromosome"/>
</dbReference>
<dbReference type="InterPro" id="IPR010982">
    <property type="entry name" value="Lambda_DNA-bd_dom_sf"/>
</dbReference>
<evidence type="ECO:0000313" key="2">
    <source>
        <dbReference type="Proteomes" id="UP000006055"/>
    </source>
</evidence>
<dbReference type="SUPFAM" id="SSF47413">
    <property type="entry name" value="lambda repressor-like DNA-binding domains"/>
    <property type="match status" value="1"/>
</dbReference>
<dbReference type="OrthoDB" id="2365258at2"/>
<dbReference type="EMBL" id="CP003360">
    <property type="protein sequence ID" value="AFM27785.1"/>
    <property type="molecule type" value="Genomic_DNA"/>
</dbReference>
<protein>
    <submittedName>
        <fullName evidence="1">Uncharacterized protein</fullName>
    </submittedName>
</protein>
<dbReference type="AlphaFoldDB" id="I4CDZ4"/>
<name>I4CDZ4_DESTA</name>
<dbReference type="RefSeq" id="WP_014812886.1">
    <property type="nucleotide sequence ID" value="NC_018025.1"/>
</dbReference>
<dbReference type="GO" id="GO:0003677">
    <property type="term" value="F:DNA binding"/>
    <property type="evidence" value="ECO:0007669"/>
    <property type="project" value="InterPro"/>
</dbReference>
<dbReference type="Gene3D" id="1.10.260.40">
    <property type="entry name" value="lambda repressor-like DNA-binding domains"/>
    <property type="match status" value="1"/>
</dbReference>
<proteinExistence type="predicted"/>
<gene>
    <name evidence="1" type="ordered locus">Desti_5184</name>
</gene>
<evidence type="ECO:0000313" key="1">
    <source>
        <dbReference type="EMBL" id="AFM27785.1"/>
    </source>
</evidence>
<accession>I4CDZ4</accession>
<keyword evidence="2" id="KW-1185">Reference proteome</keyword>
<sequence>MTDEAAHDPKYDTFIKRLRSFKQKKSKYQNGENDQQFCERLGISLTQFRSWIYKNTEPDIASVLHLSETLDVCPNWLYLGRGHSVEYLRDEGLRVTRIPREPLEIIEEIGAEEMANEAEPQQKRRKIS</sequence>